<feature type="transmembrane region" description="Helical" evidence="7">
    <location>
        <begin position="236"/>
        <end position="259"/>
    </location>
</feature>
<comment type="similarity">
    <text evidence="7">Belongs to the binding-protein-dependent transport system permease family.</text>
</comment>
<dbReference type="CDD" id="cd06261">
    <property type="entry name" value="TM_PBP2"/>
    <property type="match status" value="1"/>
</dbReference>
<evidence type="ECO:0000256" key="5">
    <source>
        <dbReference type="ARBA" id="ARBA00022989"/>
    </source>
</evidence>
<dbReference type="InterPro" id="IPR035906">
    <property type="entry name" value="MetI-like_sf"/>
</dbReference>
<feature type="transmembrane region" description="Helical" evidence="7">
    <location>
        <begin position="121"/>
        <end position="139"/>
    </location>
</feature>
<dbReference type="PANTHER" id="PTHR30151">
    <property type="entry name" value="ALKANE SULFONATE ABC TRANSPORTER-RELATED, MEMBRANE SUBUNIT"/>
    <property type="match status" value="1"/>
</dbReference>
<feature type="transmembrane region" description="Helical" evidence="7">
    <location>
        <begin position="34"/>
        <end position="55"/>
    </location>
</feature>
<evidence type="ECO:0000313" key="11">
    <source>
        <dbReference type="Proteomes" id="UP000246050"/>
    </source>
</evidence>
<feature type="domain" description="ABC transmembrane type-1" evidence="9">
    <location>
        <begin position="79"/>
        <end position="263"/>
    </location>
</feature>
<comment type="caution">
    <text evidence="10">The sequence shown here is derived from an EMBL/GenBank/DDBJ whole genome shotgun (WGS) entry which is preliminary data.</text>
</comment>
<evidence type="ECO:0000256" key="6">
    <source>
        <dbReference type="ARBA" id="ARBA00023136"/>
    </source>
</evidence>
<dbReference type="GO" id="GO:0005886">
    <property type="term" value="C:plasma membrane"/>
    <property type="evidence" value="ECO:0007669"/>
    <property type="project" value="UniProtKB-SubCell"/>
</dbReference>
<dbReference type="AlphaFoldDB" id="A0A317DG00"/>
<comment type="subcellular location">
    <subcellularLocation>
        <location evidence="1 7">Cell membrane</location>
        <topology evidence="1 7">Multi-pass membrane protein</topology>
    </subcellularLocation>
</comment>
<dbReference type="OrthoDB" id="9796361at2"/>
<dbReference type="InterPro" id="IPR000515">
    <property type="entry name" value="MetI-like"/>
</dbReference>
<dbReference type="Pfam" id="PF00528">
    <property type="entry name" value="BPD_transp_1"/>
    <property type="match status" value="1"/>
</dbReference>
<dbReference type="GO" id="GO:0055085">
    <property type="term" value="P:transmembrane transport"/>
    <property type="evidence" value="ECO:0007669"/>
    <property type="project" value="InterPro"/>
</dbReference>
<name>A0A317DG00_9ACTN</name>
<organism evidence="10 11">
    <name type="scientific">Micromonospora sicca</name>
    <dbReference type="NCBI Taxonomy" id="2202420"/>
    <lineage>
        <taxon>Bacteria</taxon>
        <taxon>Bacillati</taxon>
        <taxon>Actinomycetota</taxon>
        <taxon>Actinomycetes</taxon>
        <taxon>Micromonosporales</taxon>
        <taxon>Micromonosporaceae</taxon>
        <taxon>Micromonospora</taxon>
    </lineage>
</organism>
<feature type="region of interest" description="Disordered" evidence="8">
    <location>
        <begin position="1"/>
        <end position="25"/>
    </location>
</feature>
<dbReference type="SUPFAM" id="SSF161098">
    <property type="entry name" value="MetI-like"/>
    <property type="match status" value="1"/>
</dbReference>
<dbReference type="Proteomes" id="UP000246050">
    <property type="component" value="Unassembled WGS sequence"/>
</dbReference>
<evidence type="ECO:0000256" key="7">
    <source>
        <dbReference type="RuleBase" id="RU363032"/>
    </source>
</evidence>
<keyword evidence="6 7" id="KW-0472">Membrane</keyword>
<keyword evidence="5 7" id="KW-1133">Transmembrane helix</keyword>
<evidence type="ECO:0000259" key="9">
    <source>
        <dbReference type="PROSITE" id="PS50928"/>
    </source>
</evidence>
<feature type="transmembrane region" description="Helical" evidence="7">
    <location>
        <begin position="75"/>
        <end position="100"/>
    </location>
</feature>
<evidence type="ECO:0000313" key="10">
    <source>
        <dbReference type="EMBL" id="PWR13621.1"/>
    </source>
</evidence>
<dbReference type="Gene3D" id="1.10.3720.10">
    <property type="entry name" value="MetI-like"/>
    <property type="match status" value="1"/>
</dbReference>
<keyword evidence="2 7" id="KW-0813">Transport</keyword>
<dbReference type="PROSITE" id="PS50928">
    <property type="entry name" value="ABC_TM1"/>
    <property type="match status" value="1"/>
</dbReference>
<keyword evidence="3" id="KW-1003">Cell membrane</keyword>
<feature type="transmembrane region" description="Helical" evidence="7">
    <location>
        <begin position="145"/>
        <end position="163"/>
    </location>
</feature>
<accession>A0A317DG00</accession>
<dbReference type="RefSeq" id="WP_109803050.1">
    <property type="nucleotide sequence ID" value="NZ_QGKS01000258.1"/>
</dbReference>
<gene>
    <name evidence="10" type="ORF">DKT69_20020</name>
</gene>
<proteinExistence type="inferred from homology"/>
<dbReference type="PANTHER" id="PTHR30151:SF0">
    <property type="entry name" value="ABC TRANSPORTER PERMEASE PROTEIN MJ0413-RELATED"/>
    <property type="match status" value="1"/>
</dbReference>
<evidence type="ECO:0000256" key="8">
    <source>
        <dbReference type="SAM" id="MobiDB-lite"/>
    </source>
</evidence>
<dbReference type="EMBL" id="QGKS01000258">
    <property type="protein sequence ID" value="PWR13621.1"/>
    <property type="molecule type" value="Genomic_DNA"/>
</dbReference>
<evidence type="ECO:0000256" key="2">
    <source>
        <dbReference type="ARBA" id="ARBA00022448"/>
    </source>
</evidence>
<sequence length="276" mass="28824">MSADAATTPLTPKESAGTTAARAKRRRGGAPLRGLLPLVLGLVLWQVLAPAQSPYFPAPSEWGRALLPLVKDGSLLTAIGWSFLTFVLGLLLATVVGAAIGALIGANRTVDRALGPTLESLRVLPAAALVPLATLVLGYSMQMKLLVVVLPATWPILLSVRTARRSLSPVLMDMSRTLGLGRGERVRKILIPALTPSMLLGIRIAAPLALIITLLVEIVTRINGLGGLLGFAQASFLTAQVYGLLVIAGALGFLVNWAVTHAEHAVSMRMTGGAAD</sequence>
<reference evidence="10 11" key="1">
    <citation type="submission" date="2018-05" db="EMBL/GenBank/DDBJ databases">
        <title>Micromonosporas from Atacama Desert.</title>
        <authorList>
            <person name="Carro L."/>
            <person name="Golinska P."/>
            <person name="Klenk H.-P."/>
            <person name="Goodfellow M."/>
        </authorList>
    </citation>
    <scope>NUCLEOTIDE SEQUENCE [LARGE SCALE GENOMIC DNA]</scope>
    <source>
        <strain evidence="10 11">4G51</strain>
    </source>
</reference>
<protein>
    <recommendedName>
        <fullName evidence="9">ABC transmembrane type-1 domain-containing protein</fullName>
    </recommendedName>
</protein>
<evidence type="ECO:0000256" key="4">
    <source>
        <dbReference type="ARBA" id="ARBA00022692"/>
    </source>
</evidence>
<keyword evidence="4 7" id="KW-0812">Transmembrane</keyword>
<feature type="transmembrane region" description="Helical" evidence="7">
    <location>
        <begin position="189"/>
        <end position="216"/>
    </location>
</feature>
<evidence type="ECO:0000256" key="1">
    <source>
        <dbReference type="ARBA" id="ARBA00004651"/>
    </source>
</evidence>
<evidence type="ECO:0000256" key="3">
    <source>
        <dbReference type="ARBA" id="ARBA00022475"/>
    </source>
</evidence>